<keyword evidence="5" id="KW-1185">Reference proteome</keyword>
<comment type="caution">
    <text evidence="3">The sequence shown here is derived from an EMBL/GenBank/DDBJ whole genome shotgun (WGS) entry which is preliminary data.</text>
</comment>
<name>A0A0S4SCI8_CAMHY</name>
<protein>
    <submittedName>
        <fullName evidence="3">YceI protein</fullName>
    </submittedName>
</protein>
<dbReference type="AlphaFoldDB" id="A0A0S4SCI8"/>
<dbReference type="SMART" id="SM00867">
    <property type="entry name" value="YceI"/>
    <property type="match status" value="1"/>
</dbReference>
<dbReference type="RefSeq" id="WP_059434585.1">
    <property type="nucleotide sequence ID" value="NZ_FAUY01000003.1"/>
</dbReference>
<reference evidence="5 6" key="1">
    <citation type="submission" date="2015-11" db="EMBL/GenBank/DDBJ databases">
        <authorList>
            <consortium name="Pathogen Informatics"/>
        </authorList>
    </citation>
    <scope>NUCLEOTIDE SEQUENCE [LARGE SCALE GENOMIC DNA]</scope>
    <source>
        <strain evidence="3 5">006A-0059</strain>
        <strain evidence="4 6">007A-0283</strain>
    </source>
</reference>
<dbReference type="InterPro" id="IPR036761">
    <property type="entry name" value="TTHA0802/YceI-like_sf"/>
</dbReference>
<keyword evidence="1" id="KW-0732">Signal</keyword>
<dbReference type="EMBL" id="FAVC01000003">
    <property type="protein sequence ID" value="CUU90299.1"/>
    <property type="molecule type" value="Genomic_DNA"/>
</dbReference>
<evidence type="ECO:0000256" key="1">
    <source>
        <dbReference type="SAM" id="SignalP"/>
    </source>
</evidence>
<evidence type="ECO:0000313" key="6">
    <source>
        <dbReference type="Proteomes" id="UP000052245"/>
    </source>
</evidence>
<evidence type="ECO:0000313" key="3">
    <source>
        <dbReference type="EMBL" id="CUU84142.1"/>
    </source>
</evidence>
<dbReference type="InterPro" id="IPR007372">
    <property type="entry name" value="Lipid/polyisoprenoid-bd_YceI"/>
</dbReference>
<feature type="domain" description="Lipid/polyisoprenoid-binding YceI-like" evidence="2">
    <location>
        <begin position="23"/>
        <end position="186"/>
    </location>
</feature>
<accession>A0A9W5AW29</accession>
<evidence type="ECO:0000313" key="4">
    <source>
        <dbReference type="EMBL" id="CUU90299.1"/>
    </source>
</evidence>
<dbReference type="Pfam" id="PF04264">
    <property type="entry name" value="YceI"/>
    <property type="match status" value="1"/>
</dbReference>
<proteinExistence type="predicted"/>
<dbReference type="EMBL" id="FAVB01000003">
    <property type="protein sequence ID" value="CUU84142.1"/>
    <property type="molecule type" value="Genomic_DNA"/>
</dbReference>
<dbReference type="Gene3D" id="2.40.128.110">
    <property type="entry name" value="Lipid/polyisoprenoid-binding, YceI-like"/>
    <property type="match status" value="1"/>
</dbReference>
<dbReference type="Proteomes" id="UP000052237">
    <property type="component" value="Unassembled WGS sequence"/>
</dbReference>
<dbReference type="SUPFAM" id="SSF101874">
    <property type="entry name" value="YceI-like"/>
    <property type="match status" value="1"/>
</dbReference>
<feature type="signal peptide" evidence="1">
    <location>
        <begin position="1"/>
        <end position="21"/>
    </location>
</feature>
<evidence type="ECO:0000259" key="2">
    <source>
        <dbReference type="SMART" id="SM00867"/>
    </source>
</evidence>
<gene>
    <name evidence="3" type="primary">yceI</name>
    <name evidence="3" type="ORF">ERS686654_01494</name>
    <name evidence="4" type="ORF">ERS739223_01550</name>
</gene>
<accession>A0A0S4SCI8</accession>
<evidence type="ECO:0000313" key="5">
    <source>
        <dbReference type="Proteomes" id="UP000052237"/>
    </source>
</evidence>
<feature type="chain" id="PRO_5014239489" evidence="1">
    <location>
        <begin position="22"/>
        <end position="188"/>
    </location>
</feature>
<dbReference type="PANTHER" id="PTHR34406:SF1">
    <property type="entry name" value="PROTEIN YCEI"/>
    <property type="match status" value="1"/>
</dbReference>
<dbReference type="PANTHER" id="PTHR34406">
    <property type="entry name" value="PROTEIN YCEI"/>
    <property type="match status" value="1"/>
</dbReference>
<sequence>MTKKLFSSAICAMFLAGAAFGAPYELDTAHSSTNFKVKHLSISNVNGAFKDVKADIDVENGIPNKLDAVIKTNSVFTDNTARDSHLQQADFFDSVKYPDMKFTMTKFKKEDANEGKVIGNLTIKDVTRPVTLSYEFGGKTVDQKGKEHIGFSLEGDIKRSDFEFAKGTSNAVLGDKIKINVEIEAIAK</sequence>
<dbReference type="Proteomes" id="UP000052245">
    <property type="component" value="Unassembled WGS sequence"/>
</dbReference>
<organism evidence="3 5">
    <name type="scientific">Campylobacter hyointestinalis subsp. hyointestinalis</name>
    <dbReference type="NCBI Taxonomy" id="91352"/>
    <lineage>
        <taxon>Bacteria</taxon>
        <taxon>Pseudomonadati</taxon>
        <taxon>Campylobacterota</taxon>
        <taxon>Epsilonproteobacteria</taxon>
        <taxon>Campylobacterales</taxon>
        <taxon>Campylobacteraceae</taxon>
        <taxon>Campylobacter</taxon>
    </lineage>
</organism>